<gene>
    <name evidence="6" type="ORF">IAB73_05795</name>
</gene>
<evidence type="ECO:0000313" key="6">
    <source>
        <dbReference type="EMBL" id="HIQ71703.1"/>
    </source>
</evidence>
<dbReference type="Pfam" id="PF00356">
    <property type="entry name" value="LacI"/>
    <property type="match status" value="1"/>
</dbReference>
<feature type="domain" description="HTH lacI-type" evidence="5">
    <location>
        <begin position="9"/>
        <end position="68"/>
    </location>
</feature>
<keyword evidence="4" id="KW-0804">Transcription</keyword>
<accession>A0A9D1CR19</accession>
<dbReference type="InterPro" id="IPR010982">
    <property type="entry name" value="Lambda_DNA-bd_dom_sf"/>
</dbReference>
<dbReference type="Gene3D" id="3.40.50.2300">
    <property type="match status" value="1"/>
</dbReference>
<name>A0A9D1CR19_9FIRM</name>
<keyword evidence="1" id="KW-0678">Repressor</keyword>
<dbReference type="InterPro" id="IPR000843">
    <property type="entry name" value="HTH_LacI"/>
</dbReference>
<evidence type="ECO:0000256" key="4">
    <source>
        <dbReference type="ARBA" id="ARBA00023163"/>
    </source>
</evidence>
<keyword evidence="2" id="KW-0805">Transcription regulation</keyword>
<evidence type="ECO:0000313" key="7">
    <source>
        <dbReference type="Proteomes" id="UP000886887"/>
    </source>
</evidence>
<dbReference type="SUPFAM" id="SSF53822">
    <property type="entry name" value="Periplasmic binding protein-like I"/>
    <property type="match status" value="1"/>
</dbReference>
<evidence type="ECO:0000256" key="1">
    <source>
        <dbReference type="ARBA" id="ARBA00022491"/>
    </source>
</evidence>
<reference evidence="6" key="2">
    <citation type="journal article" date="2021" name="PeerJ">
        <title>Extensive microbial diversity within the chicken gut microbiome revealed by metagenomics and culture.</title>
        <authorList>
            <person name="Gilroy R."/>
            <person name="Ravi A."/>
            <person name="Getino M."/>
            <person name="Pursley I."/>
            <person name="Horton D.L."/>
            <person name="Alikhan N.F."/>
            <person name="Baker D."/>
            <person name="Gharbi K."/>
            <person name="Hall N."/>
            <person name="Watson M."/>
            <person name="Adriaenssens E.M."/>
            <person name="Foster-Nyarko E."/>
            <person name="Jarju S."/>
            <person name="Secka A."/>
            <person name="Antonio M."/>
            <person name="Oren A."/>
            <person name="Chaudhuri R.R."/>
            <person name="La Ragione R."/>
            <person name="Hildebrand F."/>
            <person name="Pallen M.J."/>
        </authorList>
    </citation>
    <scope>NUCLEOTIDE SEQUENCE</scope>
    <source>
        <strain evidence="6">ChiSxjej2B14-6234</strain>
    </source>
</reference>
<keyword evidence="3 6" id="KW-0238">DNA-binding</keyword>
<evidence type="ECO:0000256" key="2">
    <source>
        <dbReference type="ARBA" id="ARBA00023015"/>
    </source>
</evidence>
<dbReference type="Proteomes" id="UP000886887">
    <property type="component" value="Unassembled WGS sequence"/>
</dbReference>
<dbReference type="EMBL" id="DVFJ01000017">
    <property type="protein sequence ID" value="HIQ71703.1"/>
    <property type="molecule type" value="Genomic_DNA"/>
</dbReference>
<organism evidence="6 7">
    <name type="scientific">Candidatus Onthenecus intestinigallinarum</name>
    <dbReference type="NCBI Taxonomy" id="2840875"/>
    <lineage>
        <taxon>Bacteria</taxon>
        <taxon>Bacillati</taxon>
        <taxon>Bacillota</taxon>
        <taxon>Clostridia</taxon>
        <taxon>Eubacteriales</taxon>
        <taxon>Candidatus Onthenecus</taxon>
    </lineage>
</organism>
<protein>
    <submittedName>
        <fullName evidence="6">LacI family DNA-binding transcriptional regulator</fullName>
    </submittedName>
</protein>
<dbReference type="Gene3D" id="1.10.260.40">
    <property type="entry name" value="lambda repressor-like DNA-binding domains"/>
    <property type="match status" value="1"/>
</dbReference>
<dbReference type="InterPro" id="IPR028082">
    <property type="entry name" value="Peripla_BP_I"/>
</dbReference>
<dbReference type="PANTHER" id="PTHR30146:SF148">
    <property type="entry name" value="HTH-TYPE TRANSCRIPTIONAL REPRESSOR PURR-RELATED"/>
    <property type="match status" value="1"/>
</dbReference>
<dbReference type="SUPFAM" id="SSF47413">
    <property type="entry name" value="lambda repressor-like DNA-binding domains"/>
    <property type="match status" value="1"/>
</dbReference>
<dbReference type="GO" id="GO:0000976">
    <property type="term" value="F:transcription cis-regulatory region binding"/>
    <property type="evidence" value="ECO:0007669"/>
    <property type="project" value="TreeGrafter"/>
</dbReference>
<sequence length="336" mass="36004">MQEGLERMATIKQIAQIAGVSPATVSRLLNGDPKLSVSPQTRERVHRAADRLGYLPRHPVRAAGPARTIGVLKGFSTLSGTDSAPHLSLLRAVEGALHAAGMAKLTVTGDAPAQPVDALIAYGTFSPTRMERLRRWTDNILFLGENPDPLSFDAVVPGFDWLCGHLCGYLTGLGHSRVAYVSAGEELPDCSLPDPMSRHFAAWLQNRSDLPAEYLRHASFSPESAYAHTRALLELPRAPTAILYASDAMAVGGCRAIAERGLRVGLDVSVIGLGDMAAASFLSPALTTVYIPYALIAQVALHMLRSRLDDGRREPLTVCAPLSLVVRDSCGPLREA</sequence>
<dbReference type="GO" id="GO:0003700">
    <property type="term" value="F:DNA-binding transcription factor activity"/>
    <property type="evidence" value="ECO:0007669"/>
    <property type="project" value="TreeGrafter"/>
</dbReference>
<dbReference type="PROSITE" id="PS50932">
    <property type="entry name" value="HTH_LACI_2"/>
    <property type="match status" value="1"/>
</dbReference>
<evidence type="ECO:0000256" key="3">
    <source>
        <dbReference type="ARBA" id="ARBA00023125"/>
    </source>
</evidence>
<dbReference type="InterPro" id="IPR046335">
    <property type="entry name" value="LacI/GalR-like_sensor"/>
</dbReference>
<dbReference type="CDD" id="cd01392">
    <property type="entry name" value="HTH_LacI"/>
    <property type="match status" value="1"/>
</dbReference>
<reference evidence="6" key="1">
    <citation type="submission" date="2020-10" db="EMBL/GenBank/DDBJ databases">
        <authorList>
            <person name="Gilroy R."/>
        </authorList>
    </citation>
    <scope>NUCLEOTIDE SEQUENCE</scope>
    <source>
        <strain evidence="6">ChiSxjej2B14-6234</strain>
    </source>
</reference>
<dbReference type="AlphaFoldDB" id="A0A9D1CR19"/>
<comment type="caution">
    <text evidence="6">The sequence shown here is derived from an EMBL/GenBank/DDBJ whole genome shotgun (WGS) entry which is preliminary data.</text>
</comment>
<dbReference type="PANTHER" id="PTHR30146">
    <property type="entry name" value="LACI-RELATED TRANSCRIPTIONAL REPRESSOR"/>
    <property type="match status" value="1"/>
</dbReference>
<dbReference type="SMART" id="SM00354">
    <property type="entry name" value="HTH_LACI"/>
    <property type="match status" value="1"/>
</dbReference>
<dbReference type="Pfam" id="PF13377">
    <property type="entry name" value="Peripla_BP_3"/>
    <property type="match status" value="1"/>
</dbReference>
<evidence type="ECO:0000259" key="5">
    <source>
        <dbReference type="PROSITE" id="PS50932"/>
    </source>
</evidence>
<proteinExistence type="predicted"/>